<name>A0A7F8QAW5_LEPWE</name>
<keyword evidence="3" id="KW-0677">Repeat</keyword>
<dbReference type="GO" id="GO:0048471">
    <property type="term" value="C:perinuclear region of cytoplasm"/>
    <property type="evidence" value="ECO:0007669"/>
    <property type="project" value="TreeGrafter"/>
</dbReference>
<dbReference type="GO" id="GO:0016529">
    <property type="term" value="C:sarcoplasmic reticulum"/>
    <property type="evidence" value="ECO:0007669"/>
    <property type="project" value="TreeGrafter"/>
</dbReference>
<keyword evidence="2" id="KW-0597">Phosphoprotein</keyword>
<reference evidence="6" key="1">
    <citation type="submission" date="2025-08" db="UniProtKB">
        <authorList>
            <consortium name="RefSeq"/>
        </authorList>
    </citation>
    <scope>IDENTIFICATION</scope>
    <source>
        <tissue evidence="6">Liver</tissue>
    </source>
</reference>
<organism evidence="5 6">
    <name type="scientific">Leptonychotes weddellii</name>
    <name type="common">Weddell seal</name>
    <name type="synonym">Otaria weddellii</name>
    <dbReference type="NCBI Taxonomy" id="9713"/>
    <lineage>
        <taxon>Eukaryota</taxon>
        <taxon>Metazoa</taxon>
        <taxon>Chordata</taxon>
        <taxon>Craniata</taxon>
        <taxon>Vertebrata</taxon>
        <taxon>Euteleostomi</taxon>
        <taxon>Mammalia</taxon>
        <taxon>Eutheria</taxon>
        <taxon>Laurasiatheria</taxon>
        <taxon>Carnivora</taxon>
        <taxon>Caniformia</taxon>
        <taxon>Pinnipedia</taxon>
        <taxon>Phocidae</taxon>
        <taxon>Monachinae</taxon>
        <taxon>Lobodontini</taxon>
        <taxon>Leptonychotes</taxon>
    </lineage>
</organism>
<dbReference type="GO" id="GO:0051018">
    <property type="term" value="F:protein kinase A binding"/>
    <property type="evidence" value="ECO:0007669"/>
    <property type="project" value="TreeGrafter"/>
</dbReference>
<accession>A0A7F8QAW5</accession>
<dbReference type="SUPFAM" id="SSF46966">
    <property type="entry name" value="Spectrin repeat"/>
    <property type="match status" value="1"/>
</dbReference>
<evidence type="ECO:0000256" key="4">
    <source>
        <dbReference type="ARBA" id="ARBA00023136"/>
    </source>
</evidence>
<sequence>METTENWTPPKAETDGLKLYLETHLSFKLNVDSHCALKEAVEEEGHQLLELIASHKAEGLRDMLRMIASQWKELQRQIKRQHSWILRALDTIKAEILATDVSVEGEDGTGSPK</sequence>
<dbReference type="GeneID" id="115938624"/>
<evidence type="ECO:0000256" key="3">
    <source>
        <dbReference type="ARBA" id="ARBA00022737"/>
    </source>
</evidence>
<dbReference type="PANTHER" id="PTHR14514">
    <property type="entry name" value="PKA ANCHORING PROTEIN"/>
    <property type="match status" value="1"/>
</dbReference>
<protein>
    <submittedName>
        <fullName evidence="6">A-kinase anchor protein 6-like</fullName>
    </submittedName>
</protein>
<keyword evidence="5" id="KW-1185">Reference proteome</keyword>
<evidence type="ECO:0000256" key="2">
    <source>
        <dbReference type="ARBA" id="ARBA00022553"/>
    </source>
</evidence>
<dbReference type="Gene3D" id="1.20.58.60">
    <property type="match status" value="1"/>
</dbReference>
<proteinExistence type="predicted"/>
<dbReference type="KEGG" id="lww:115938624"/>
<comment type="subcellular location">
    <subcellularLocation>
        <location evidence="1">Endomembrane system</location>
    </subcellularLocation>
</comment>
<dbReference type="OrthoDB" id="10041151at2759"/>
<gene>
    <name evidence="6" type="primary">LOC115938624</name>
</gene>
<evidence type="ECO:0000313" key="6">
    <source>
        <dbReference type="RefSeq" id="XP_030878369.1"/>
    </source>
</evidence>
<dbReference type="AlphaFoldDB" id="A0A7F8QAW5"/>
<evidence type="ECO:0000256" key="1">
    <source>
        <dbReference type="ARBA" id="ARBA00004308"/>
    </source>
</evidence>
<dbReference type="Proteomes" id="UP000245341">
    <property type="component" value="Unplaced"/>
</dbReference>
<keyword evidence="4" id="KW-0472">Membrane</keyword>
<dbReference type="RefSeq" id="XP_030878369.1">
    <property type="nucleotide sequence ID" value="XM_031022509.1"/>
</dbReference>
<feature type="non-terminal residue" evidence="6">
    <location>
        <position position="113"/>
    </location>
</feature>
<dbReference type="PANTHER" id="PTHR14514:SF2">
    <property type="entry name" value="A-KINASE ANCHOR PROTEIN 6"/>
    <property type="match status" value="1"/>
</dbReference>
<dbReference type="GO" id="GO:0044325">
    <property type="term" value="F:transmembrane transporter binding"/>
    <property type="evidence" value="ECO:0007669"/>
    <property type="project" value="TreeGrafter"/>
</dbReference>
<evidence type="ECO:0000313" key="5">
    <source>
        <dbReference type="Proteomes" id="UP000245341"/>
    </source>
</evidence>